<dbReference type="AlphaFoldDB" id="A0A830E1L6"/>
<dbReference type="EMBL" id="AP026830">
    <property type="protein sequence ID" value="BDR91474.1"/>
    <property type="molecule type" value="Genomic_DNA"/>
</dbReference>
<keyword evidence="4" id="KW-1185">Reference proteome</keyword>
<dbReference type="Proteomes" id="UP001060771">
    <property type="component" value="Chromosome"/>
</dbReference>
<protein>
    <recommendedName>
        <fullName evidence="5">Glutamine amidotransferase</fullName>
    </recommendedName>
</protein>
<reference evidence="2" key="2">
    <citation type="submission" date="2020-09" db="EMBL/GenBank/DDBJ databases">
        <authorList>
            <person name="Sun Q."/>
            <person name="Ohkuma M."/>
        </authorList>
    </citation>
    <scope>NUCLEOTIDE SEQUENCE</scope>
    <source>
        <strain evidence="2">JCM 11219</strain>
    </source>
</reference>
<gene>
    <name evidence="2" type="ORF">GCM10007112_07860</name>
    <name evidence="1" type="ORF">Vsou_05670</name>
</gene>
<dbReference type="RefSeq" id="WP_188602772.1">
    <property type="nucleotide sequence ID" value="NZ_AP026830.1"/>
</dbReference>
<dbReference type="EMBL" id="BMNM01000002">
    <property type="protein sequence ID" value="GGI73427.1"/>
    <property type="molecule type" value="Genomic_DNA"/>
</dbReference>
<dbReference type="Proteomes" id="UP000657075">
    <property type="component" value="Unassembled WGS sequence"/>
</dbReference>
<evidence type="ECO:0008006" key="5">
    <source>
        <dbReference type="Google" id="ProtNLM"/>
    </source>
</evidence>
<evidence type="ECO:0000313" key="4">
    <source>
        <dbReference type="Proteomes" id="UP001060771"/>
    </source>
</evidence>
<evidence type="ECO:0000313" key="2">
    <source>
        <dbReference type="EMBL" id="GGI73427.1"/>
    </source>
</evidence>
<reference evidence="2" key="1">
    <citation type="journal article" date="2014" name="Int. J. Syst. Evol. Microbiol.">
        <title>Complete genome sequence of Corynebacterium casei LMG S-19264T (=DSM 44701T), isolated from a smear-ripened cheese.</title>
        <authorList>
            <consortium name="US DOE Joint Genome Institute (JGI-PGF)"/>
            <person name="Walter F."/>
            <person name="Albersmeier A."/>
            <person name="Kalinowski J."/>
            <person name="Ruckert C."/>
        </authorList>
    </citation>
    <scope>NUCLEOTIDE SEQUENCE</scope>
    <source>
        <strain evidence="2">JCM 11219</strain>
    </source>
</reference>
<dbReference type="PANTHER" id="PTHR42824">
    <property type="entry name" value="GLUTAMINE AMIDOTRANSFERASE"/>
    <property type="match status" value="1"/>
</dbReference>
<dbReference type="GeneID" id="76206123"/>
<proteinExistence type="predicted"/>
<evidence type="ECO:0000313" key="3">
    <source>
        <dbReference type="Proteomes" id="UP000657075"/>
    </source>
</evidence>
<accession>A0A830E1L6</accession>
<organism evidence="2 3">
    <name type="scientific">Vulcanisaeta souniana JCM 11219</name>
    <dbReference type="NCBI Taxonomy" id="1293586"/>
    <lineage>
        <taxon>Archaea</taxon>
        <taxon>Thermoproteota</taxon>
        <taxon>Thermoprotei</taxon>
        <taxon>Thermoproteales</taxon>
        <taxon>Thermoproteaceae</taxon>
        <taxon>Vulcanisaeta</taxon>
    </lineage>
</organism>
<dbReference type="OrthoDB" id="350529at2157"/>
<dbReference type="InterPro" id="IPR029055">
    <property type="entry name" value="Ntn_hydrolases_N"/>
</dbReference>
<name>A0A830E1L6_9CREN</name>
<evidence type="ECO:0000313" key="1">
    <source>
        <dbReference type="EMBL" id="BDR91474.1"/>
    </source>
</evidence>
<dbReference type="Gene3D" id="3.60.20.10">
    <property type="entry name" value="Glutamine Phosphoribosylpyrophosphate, subunit 1, domain 1"/>
    <property type="match status" value="1"/>
</dbReference>
<sequence length="279" mass="31245">MCRFAVALGRFNNAGETLVGIGNSLVQAASMDPYGKKFLSEERHEDGWGILFVNVVSSSAFHHRSVRAIFMDNPVNIIRGFLSNVNNDDAVLMMIHARAASTGTPKNIFSTHPVRAVTRDGFELYMIHNGSFHRDDIAREVGIDKDYAARFNDTYIANLALANRIKGDITKDDLAWLLKFVRTGANLGIALVEDGYVTLIVGSYYKVLDDERRETREAYYRLYQCDIPGGVLYASSTVIDFYRPGFVGNCRVLGNGEYHKYRISASGDTRLIDTWDFTA</sequence>
<dbReference type="PANTHER" id="PTHR42824:SF1">
    <property type="entry name" value="GLUTAMINE AMIDOTRANSFERASE YAFJ-RELATED"/>
    <property type="match status" value="1"/>
</dbReference>
<reference evidence="1" key="4">
    <citation type="journal article" date="2023" name="Microbiol. Resour. Announc.">
        <title>Complete Genome Sequence of Vulcanisaeta souniana Strain IC-059, a Hyperthermophilic Archaeon Isolated from Hot Spring Water in Japan.</title>
        <authorList>
            <person name="Kato S."/>
            <person name="Itoh T."/>
            <person name="Wu L."/>
            <person name="Ma J."/>
            <person name="Ohkuma M."/>
        </authorList>
    </citation>
    <scope>NUCLEOTIDE SEQUENCE</scope>
    <source>
        <strain evidence="1">JCM 11219</strain>
    </source>
</reference>
<reference evidence="4" key="3">
    <citation type="submission" date="2022-09" db="EMBL/GenBank/DDBJ databases">
        <title>Complete genome sequence of Vulcanisaeta souniana.</title>
        <authorList>
            <person name="Kato S."/>
            <person name="Itoh T."/>
            <person name="Ohkuma M."/>
        </authorList>
    </citation>
    <scope>NUCLEOTIDE SEQUENCE [LARGE SCALE GENOMIC DNA]</scope>
    <source>
        <strain evidence="4">JCM 11219</strain>
    </source>
</reference>